<dbReference type="PANTHER" id="PTHR45646">
    <property type="entry name" value="SERINE/THREONINE-PROTEIN KINASE DOA-RELATED"/>
    <property type="match status" value="1"/>
</dbReference>
<dbReference type="InterPro" id="IPR000719">
    <property type="entry name" value="Prot_kinase_dom"/>
</dbReference>
<dbReference type="GO" id="GO:0004674">
    <property type="term" value="F:protein serine/threonine kinase activity"/>
    <property type="evidence" value="ECO:0007669"/>
    <property type="project" value="UniProtKB-KW"/>
</dbReference>
<dbReference type="Gene3D" id="1.10.510.10">
    <property type="entry name" value="Transferase(Phosphotransferase) domain 1"/>
    <property type="match status" value="1"/>
</dbReference>
<protein>
    <submittedName>
        <fullName evidence="9">Kinase domain-containing protein</fullName>
    </submittedName>
</protein>
<dbReference type="OrthoDB" id="5979581at2759"/>
<keyword evidence="5 6" id="KW-0067">ATP-binding</keyword>
<dbReference type="GO" id="GO:0005634">
    <property type="term" value="C:nucleus"/>
    <property type="evidence" value="ECO:0007669"/>
    <property type="project" value="TreeGrafter"/>
</dbReference>
<dbReference type="InterPro" id="IPR017441">
    <property type="entry name" value="Protein_kinase_ATP_BS"/>
</dbReference>
<keyword evidence="3 6" id="KW-0547">Nucleotide-binding</keyword>
<dbReference type="AlphaFoldDB" id="A0A2J6RRJ3"/>
<gene>
    <name evidence="9" type="ORF">L207DRAFT_553780</name>
</gene>
<dbReference type="PROSITE" id="PS50011">
    <property type="entry name" value="PROTEIN_KINASE_DOM"/>
    <property type="match status" value="1"/>
</dbReference>
<feature type="compositionally biased region" description="Polar residues" evidence="7">
    <location>
        <begin position="1"/>
        <end position="21"/>
    </location>
</feature>
<feature type="binding site" evidence="6">
    <location>
        <position position="95"/>
    </location>
    <ligand>
        <name>ATP</name>
        <dbReference type="ChEBI" id="CHEBI:30616"/>
    </ligand>
</feature>
<evidence type="ECO:0000256" key="5">
    <source>
        <dbReference type="ARBA" id="ARBA00022840"/>
    </source>
</evidence>
<dbReference type="Proteomes" id="UP000235786">
    <property type="component" value="Unassembled WGS sequence"/>
</dbReference>
<evidence type="ECO:0000256" key="7">
    <source>
        <dbReference type="SAM" id="MobiDB-lite"/>
    </source>
</evidence>
<keyword evidence="1" id="KW-0723">Serine/threonine-protein kinase</keyword>
<evidence type="ECO:0000256" key="6">
    <source>
        <dbReference type="PROSITE-ProRule" id="PRU10141"/>
    </source>
</evidence>
<dbReference type="PANTHER" id="PTHR45646:SF11">
    <property type="entry name" value="SERINE_THREONINE-PROTEIN KINASE DOA"/>
    <property type="match status" value="1"/>
</dbReference>
<evidence type="ECO:0000256" key="4">
    <source>
        <dbReference type="ARBA" id="ARBA00022777"/>
    </source>
</evidence>
<feature type="region of interest" description="Disordered" evidence="7">
    <location>
        <begin position="1"/>
        <end position="26"/>
    </location>
</feature>
<dbReference type="InterPro" id="IPR011009">
    <property type="entry name" value="Kinase-like_dom_sf"/>
</dbReference>
<evidence type="ECO:0000313" key="10">
    <source>
        <dbReference type="Proteomes" id="UP000235786"/>
    </source>
</evidence>
<proteinExistence type="predicted"/>
<dbReference type="STRING" id="1149755.A0A2J6RRJ3"/>
<dbReference type="EMBL" id="KZ613944">
    <property type="protein sequence ID" value="PMD41127.1"/>
    <property type="molecule type" value="Genomic_DNA"/>
</dbReference>
<sequence>MANLGINTSTSVKAAQNSSPSDYGDFVGSDEECEIEEVAEPLDRYYKGLQGLYYPIRIGQVLDQIYHIEHKLGHGGFSTVWMAYDMKNKRNVALKIIVPGGVGENELSVQTKIISTVPDTSNLLVYENSFYLQDYNGENNLVLVFPLWGPSLGSCVLRQMPMAARVSATRQLLKALESIHHDLNNRNVMWGICSLDNYDTHTKYKYLGRPQKMKLYPPHPGWQAELVKPMTIPTSLLRETICLGDFGISISAGTSVINKVHQTVRYCAPELFHDKDPSLASDMWSYMCLFAELYLDVRLFCPTGSPAVVSRMVDVLGPLPEHWKGDYKGASTSDDSWYDQSRKPVETLKSIFDRLRPEASQTERDHVLSIMSKGFCYVPESRLSAAELQQDLPFQAIMEMFSC</sequence>
<keyword evidence="10" id="KW-1185">Reference proteome</keyword>
<dbReference type="PROSITE" id="PS00107">
    <property type="entry name" value="PROTEIN_KINASE_ATP"/>
    <property type="match status" value="1"/>
</dbReference>
<dbReference type="InterPro" id="IPR051175">
    <property type="entry name" value="CLK_kinases"/>
</dbReference>
<name>A0A2J6RRJ3_HYAVF</name>
<accession>A0A2J6RRJ3</accession>
<evidence type="ECO:0000256" key="3">
    <source>
        <dbReference type="ARBA" id="ARBA00022741"/>
    </source>
</evidence>
<organism evidence="9 10">
    <name type="scientific">Hyaloscypha variabilis (strain UAMH 11265 / GT02V1 / F)</name>
    <name type="common">Meliniomyces variabilis</name>
    <dbReference type="NCBI Taxonomy" id="1149755"/>
    <lineage>
        <taxon>Eukaryota</taxon>
        <taxon>Fungi</taxon>
        <taxon>Dikarya</taxon>
        <taxon>Ascomycota</taxon>
        <taxon>Pezizomycotina</taxon>
        <taxon>Leotiomycetes</taxon>
        <taxon>Helotiales</taxon>
        <taxon>Hyaloscyphaceae</taxon>
        <taxon>Hyaloscypha</taxon>
        <taxon>Hyaloscypha variabilis</taxon>
    </lineage>
</organism>
<evidence type="ECO:0000256" key="2">
    <source>
        <dbReference type="ARBA" id="ARBA00022679"/>
    </source>
</evidence>
<dbReference type="Pfam" id="PF00069">
    <property type="entry name" value="Pkinase"/>
    <property type="match status" value="1"/>
</dbReference>
<keyword evidence="4 9" id="KW-0418">Kinase</keyword>
<dbReference type="SUPFAM" id="SSF56112">
    <property type="entry name" value="Protein kinase-like (PK-like)"/>
    <property type="match status" value="1"/>
</dbReference>
<keyword evidence="2" id="KW-0808">Transferase</keyword>
<evidence type="ECO:0000259" key="8">
    <source>
        <dbReference type="PROSITE" id="PS50011"/>
    </source>
</evidence>
<dbReference type="GO" id="GO:0005524">
    <property type="term" value="F:ATP binding"/>
    <property type="evidence" value="ECO:0007669"/>
    <property type="project" value="UniProtKB-UniRule"/>
</dbReference>
<reference evidence="9 10" key="1">
    <citation type="submission" date="2016-04" db="EMBL/GenBank/DDBJ databases">
        <title>A degradative enzymes factory behind the ericoid mycorrhizal symbiosis.</title>
        <authorList>
            <consortium name="DOE Joint Genome Institute"/>
            <person name="Martino E."/>
            <person name="Morin E."/>
            <person name="Grelet G."/>
            <person name="Kuo A."/>
            <person name="Kohler A."/>
            <person name="Daghino S."/>
            <person name="Barry K."/>
            <person name="Choi C."/>
            <person name="Cichocki N."/>
            <person name="Clum A."/>
            <person name="Copeland A."/>
            <person name="Hainaut M."/>
            <person name="Haridas S."/>
            <person name="Labutti K."/>
            <person name="Lindquist E."/>
            <person name="Lipzen A."/>
            <person name="Khouja H.-R."/>
            <person name="Murat C."/>
            <person name="Ohm R."/>
            <person name="Olson A."/>
            <person name="Spatafora J."/>
            <person name="Veneault-Fourrey C."/>
            <person name="Henrissat B."/>
            <person name="Grigoriev I."/>
            <person name="Martin F."/>
            <person name="Perotto S."/>
        </authorList>
    </citation>
    <scope>NUCLEOTIDE SEQUENCE [LARGE SCALE GENOMIC DNA]</scope>
    <source>
        <strain evidence="9 10">F</strain>
    </source>
</reference>
<dbReference type="GO" id="GO:0043484">
    <property type="term" value="P:regulation of RNA splicing"/>
    <property type="evidence" value="ECO:0007669"/>
    <property type="project" value="TreeGrafter"/>
</dbReference>
<feature type="domain" description="Protein kinase" evidence="8">
    <location>
        <begin position="66"/>
        <end position="395"/>
    </location>
</feature>
<evidence type="ECO:0000256" key="1">
    <source>
        <dbReference type="ARBA" id="ARBA00022527"/>
    </source>
</evidence>
<evidence type="ECO:0000313" key="9">
    <source>
        <dbReference type="EMBL" id="PMD41127.1"/>
    </source>
</evidence>
<dbReference type="Gene3D" id="3.30.200.20">
    <property type="entry name" value="Phosphorylase Kinase, domain 1"/>
    <property type="match status" value="1"/>
</dbReference>